<comment type="subcellular location">
    <subcellularLocation>
        <location evidence="1">Membrane</location>
        <topology evidence="1">Multi-pass membrane protein</topology>
    </subcellularLocation>
</comment>
<keyword evidence="4 5" id="KW-0472">Membrane</keyword>
<proteinExistence type="predicted"/>
<dbReference type="Proteomes" id="UP000046392">
    <property type="component" value="Unplaced"/>
</dbReference>
<keyword evidence="2 5" id="KW-0812">Transmembrane</keyword>
<dbReference type="AlphaFoldDB" id="A0A0N5BMZ5"/>
<dbReference type="PANTHER" id="PTHR11814">
    <property type="entry name" value="SULFATE TRANSPORTER"/>
    <property type="match status" value="1"/>
</dbReference>
<evidence type="ECO:0000256" key="3">
    <source>
        <dbReference type="ARBA" id="ARBA00022989"/>
    </source>
</evidence>
<protein>
    <submittedName>
        <fullName evidence="8">Sulfate_transp domain-containing protein</fullName>
    </submittedName>
</protein>
<dbReference type="GO" id="GO:0055085">
    <property type="term" value="P:transmembrane transport"/>
    <property type="evidence" value="ECO:0007669"/>
    <property type="project" value="InterPro"/>
</dbReference>
<dbReference type="WBParaSite" id="SPAL_0000727700.1">
    <property type="protein sequence ID" value="SPAL_0000727700.1"/>
    <property type="gene ID" value="SPAL_0000727700"/>
</dbReference>
<dbReference type="STRING" id="174720.A0A0N5BMZ5"/>
<feature type="domain" description="SLC26A/SulP transporter" evidence="6">
    <location>
        <begin position="32"/>
        <end position="123"/>
    </location>
</feature>
<dbReference type="InterPro" id="IPR001902">
    <property type="entry name" value="SLC26A/SulP_fam"/>
</dbReference>
<dbReference type="GO" id="GO:0016020">
    <property type="term" value="C:membrane"/>
    <property type="evidence" value="ECO:0007669"/>
    <property type="project" value="UniProtKB-SubCell"/>
</dbReference>
<feature type="transmembrane region" description="Helical" evidence="5">
    <location>
        <begin position="47"/>
        <end position="69"/>
    </location>
</feature>
<keyword evidence="7" id="KW-1185">Reference proteome</keyword>
<dbReference type="InterPro" id="IPR011547">
    <property type="entry name" value="SLC26A/SulP_dom"/>
</dbReference>
<evidence type="ECO:0000256" key="4">
    <source>
        <dbReference type="ARBA" id="ARBA00023136"/>
    </source>
</evidence>
<organism evidence="7 8">
    <name type="scientific">Strongyloides papillosus</name>
    <name type="common">Intestinal threadworm</name>
    <dbReference type="NCBI Taxonomy" id="174720"/>
    <lineage>
        <taxon>Eukaryota</taxon>
        <taxon>Metazoa</taxon>
        <taxon>Ecdysozoa</taxon>
        <taxon>Nematoda</taxon>
        <taxon>Chromadorea</taxon>
        <taxon>Rhabditida</taxon>
        <taxon>Tylenchina</taxon>
        <taxon>Panagrolaimomorpha</taxon>
        <taxon>Strongyloidoidea</taxon>
        <taxon>Strongyloididae</taxon>
        <taxon>Strongyloides</taxon>
    </lineage>
</organism>
<evidence type="ECO:0000256" key="1">
    <source>
        <dbReference type="ARBA" id="ARBA00004141"/>
    </source>
</evidence>
<sequence>MVETTQQAYYTGYNLSYDNITSIVDGEFDPNSLADIPTGFPKPTVPIFPAFSSLIVDSMTIAIVIYAITYSCGRIFGKKHNYTVDAKQELRALAIPDIIASFISCHPTSGAFSRSTINSQMGC</sequence>
<name>A0A0N5BMZ5_STREA</name>
<reference evidence="8" key="1">
    <citation type="submission" date="2017-02" db="UniProtKB">
        <authorList>
            <consortium name="WormBaseParasite"/>
        </authorList>
    </citation>
    <scope>IDENTIFICATION</scope>
</reference>
<accession>A0A0N5BMZ5</accession>
<evidence type="ECO:0000313" key="7">
    <source>
        <dbReference type="Proteomes" id="UP000046392"/>
    </source>
</evidence>
<dbReference type="Pfam" id="PF00916">
    <property type="entry name" value="Sulfate_transp"/>
    <property type="match status" value="1"/>
</dbReference>
<evidence type="ECO:0000259" key="6">
    <source>
        <dbReference type="Pfam" id="PF00916"/>
    </source>
</evidence>
<keyword evidence="3 5" id="KW-1133">Transmembrane helix</keyword>
<evidence type="ECO:0000256" key="5">
    <source>
        <dbReference type="SAM" id="Phobius"/>
    </source>
</evidence>
<evidence type="ECO:0000313" key="8">
    <source>
        <dbReference type="WBParaSite" id="SPAL_0000727700.1"/>
    </source>
</evidence>
<evidence type="ECO:0000256" key="2">
    <source>
        <dbReference type="ARBA" id="ARBA00022692"/>
    </source>
</evidence>